<dbReference type="EMBL" id="LR796887">
    <property type="protein sequence ID" value="CAB4172719.1"/>
    <property type="molecule type" value="Genomic_DNA"/>
</dbReference>
<evidence type="ECO:0000313" key="5">
    <source>
        <dbReference type="EMBL" id="CAB4202508.1"/>
    </source>
</evidence>
<evidence type="ECO:0000313" key="4">
    <source>
        <dbReference type="EMBL" id="CAB4184066.1"/>
    </source>
</evidence>
<dbReference type="EMBL" id="LR797319">
    <property type="protein sequence ID" value="CAB4202508.1"/>
    <property type="molecule type" value="Genomic_DNA"/>
</dbReference>
<dbReference type="EMBL" id="LR797419">
    <property type="protein sequence ID" value="CAB4215023.1"/>
    <property type="molecule type" value="Genomic_DNA"/>
</dbReference>
<evidence type="ECO:0000313" key="2">
    <source>
        <dbReference type="EMBL" id="CAB4172719.1"/>
    </source>
</evidence>
<accession>A0A6J5PLK8</accession>
<proteinExistence type="predicted"/>
<keyword evidence="1" id="KW-0472">Membrane</keyword>
<organism evidence="2">
    <name type="scientific">uncultured Caudovirales phage</name>
    <dbReference type="NCBI Taxonomy" id="2100421"/>
    <lineage>
        <taxon>Viruses</taxon>
        <taxon>Duplodnaviria</taxon>
        <taxon>Heunggongvirae</taxon>
        <taxon>Uroviricota</taxon>
        <taxon>Caudoviricetes</taxon>
        <taxon>Peduoviridae</taxon>
        <taxon>Maltschvirus</taxon>
        <taxon>Maltschvirus maltsch</taxon>
    </lineage>
</organism>
<dbReference type="EMBL" id="LR798407">
    <property type="protein sequence ID" value="CAB5229904.1"/>
    <property type="molecule type" value="Genomic_DNA"/>
</dbReference>
<evidence type="ECO:0000313" key="6">
    <source>
        <dbReference type="EMBL" id="CAB4215023.1"/>
    </source>
</evidence>
<keyword evidence="1" id="KW-0812">Transmembrane</keyword>
<gene>
    <name evidence="3" type="ORF">UFOVP1018_27</name>
    <name evidence="4" type="ORF">UFOVP1105_28</name>
    <name evidence="5" type="ORF">UFOVP1372_18</name>
    <name evidence="6" type="ORF">UFOVP1470_29</name>
    <name evidence="7" type="ORF">UFOVP1557_18</name>
    <name evidence="2" type="ORF">UFOVP939_50</name>
</gene>
<dbReference type="EMBL" id="LR797054">
    <property type="protein sequence ID" value="CAB4184066.1"/>
    <property type="molecule type" value="Genomic_DNA"/>
</dbReference>
<feature type="transmembrane region" description="Helical" evidence="1">
    <location>
        <begin position="38"/>
        <end position="59"/>
    </location>
</feature>
<protein>
    <submittedName>
        <fullName evidence="2">Uncharacterized protein</fullName>
    </submittedName>
</protein>
<dbReference type="EMBL" id="LR796966">
    <property type="protein sequence ID" value="CAB4178571.1"/>
    <property type="molecule type" value="Genomic_DNA"/>
</dbReference>
<evidence type="ECO:0000313" key="3">
    <source>
        <dbReference type="EMBL" id="CAB4178571.1"/>
    </source>
</evidence>
<evidence type="ECO:0000313" key="7">
    <source>
        <dbReference type="EMBL" id="CAB5229904.1"/>
    </source>
</evidence>
<keyword evidence="1" id="KW-1133">Transmembrane helix</keyword>
<reference evidence="2" key="1">
    <citation type="submission" date="2020-05" db="EMBL/GenBank/DDBJ databases">
        <authorList>
            <person name="Chiriac C."/>
            <person name="Salcher M."/>
            <person name="Ghai R."/>
            <person name="Kavagutti S V."/>
        </authorList>
    </citation>
    <scope>NUCLEOTIDE SEQUENCE</scope>
</reference>
<name>A0A6J5PLK8_9CAUD</name>
<evidence type="ECO:0000256" key="1">
    <source>
        <dbReference type="SAM" id="Phobius"/>
    </source>
</evidence>
<sequence>MTVKGDKMETKKRVSNKTKTEVVVDSFLWRLANRKNSVLIIAAILASTFGLGVIVASWVM</sequence>